<evidence type="ECO:0000313" key="1">
    <source>
        <dbReference type="EMBL" id="SFL61798.1"/>
    </source>
</evidence>
<comment type="caution">
    <text evidence="1">The sequence shown here is derived from an EMBL/GenBank/DDBJ whole genome shotgun (WGS) entry which is preliminary data.</text>
</comment>
<name>A0ABY1FM25_9GAMM</name>
<proteinExistence type="predicted"/>
<protein>
    <submittedName>
        <fullName evidence="1">Uncharacterized protein</fullName>
    </submittedName>
</protein>
<keyword evidence="2" id="KW-1185">Reference proteome</keyword>
<organism evidence="1 2">
    <name type="scientific">Marinobacter salarius</name>
    <dbReference type="NCBI Taxonomy" id="1420917"/>
    <lineage>
        <taxon>Bacteria</taxon>
        <taxon>Pseudomonadati</taxon>
        <taxon>Pseudomonadota</taxon>
        <taxon>Gammaproteobacteria</taxon>
        <taxon>Pseudomonadales</taxon>
        <taxon>Marinobacteraceae</taxon>
        <taxon>Marinobacter</taxon>
    </lineage>
</organism>
<evidence type="ECO:0000313" key="2">
    <source>
        <dbReference type="Proteomes" id="UP000199211"/>
    </source>
</evidence>
<gene>
    <name evidence="1" type="ORF">SAMN04487868_10597</name>
</gene>
<sequence>MEDTGIYRVLMDERWALEDLYGFPYAYQQAHSFVFHFDSSQELDPRIVDRVNKTFHEYPWQGGYSYVNLYAVLFNQIPKQQRPTVQSIQYASPGWIDLLINPDVALQVAKSVGILLGAGVTAVEAFKRIDRARLDIAKRRRQQNREYASLAASEAKELNNMSEELAKHLGFQSLKELQDKTADPEVTLKVLMAHYRRLRTLGDFVESGKVKLPENLKDES</sequence>
<accession>A0ABY1FM25</accession>
<dbReference type="EMBL" id="FOTV01000005">
    <property type="protein sequence ID" value="SFL61798.1"/>
    <property type="molecule type" value="Genomic_DNA"/>
</dbReference>
<dbReference type="Proteomes" id="UP000199211">
    <property type="component" value="Unassembled WGS sequence"/>
</dbReference>
<reference evidence="1 2" key="1">
    <citation type="submission" date="2016-10" db="EMBL/GenBank/DDBJ databases">
        <authorList>
            <person name="Varghese N."/>
            <person name="Submissions S."/>
        </authorList>
    </citation>
    <scope>NUCLEOTIDE SEQUENCE [LARGE SCALE GENOMIC DNA]</scope>
    <source>
        <strain evidence="1 2">DSM 26291</strain>
    </source>
</reference>
<dbReference type="RefSeq" id="WP_091642005.1">
    <property type="nucleotide sequence ID" value="NZ_DCAM01000039.1"/>
</dbReference>